<dbReference type="InterPro" id="IPR050565">
    <property type="entry name" value="LYPA1-2/EST-like"/>
</dbReference>
<name>A0A0V0QX19_PSEPJ</name>
<accession>A0A0V0QX19</accession>
<dbReference type="OrthoDB" id="2418081at2759"/>
<organism evidence="4 5">
    <name type="scientific">Pseudocohnilembus persalinus</name>
    <name type="common">Ciliate</name>
    <dbReference type="NCBI Taxonomy" id="266149"/>
    <lineage>
        <taxon>Eukaryota</taxon>
        <taxon>Sar</taxon>
        <taxon>Alveolata</taxon>
        <taxon>Ciliophora</taxon>
        <taxon>Intramacronucleata</taxon>
        <taxon>Oligohymenophorea</taxon>
        <taxon>Scuticociliatia</taxon>
        <taxon>Philasterida</taxon>
        <taxon>Pseudocohnilembidae</taxon>
        <taxon>Pseudocohnilembus</taxon>
    </lineage>
</organism>
<evidence type="ECO:0000259" key="3">
    <source>
        <dbReference type="Pfam" id="PF02230"/>
    </source>
</evidence>
<dbReference type="InterPro" id="IPR003140">
    <property type="entry name" value="PLipase/COase/thioEstase"/>
</dbReference>
<gene>
    <name evidence="4" type="ORF">PPERSA_11431</name>
</gene>
<dbReference type="SUPFAM" id="SSF53474">
    <property type="entry name" value="alpha/beta-Hydrolases"/>
    <property type="match status" value="1"/>
</dbReference>
<comment type="similarity">
    <text evidence="1">Belongs to the AB hydrolase superfamily. AB hydrolase 2 family.</text>
</comment>
<evidence type="ECO:0000256" key="1">
    <source>
        <dbReference type="ARBA" id="ARBA00006499"/>
    </source>
</evidence>
<feature type="domain" description="Phospholipase/carboxylesterase/thioesterase" evidence="3">
    <location>
        <begin position="43"/>
        <end position="250"/>
    </location>
</feature>
<dbReference type="GO" id="GO:0005737">
    <property type="term" value="C:cytoplasm"/>
    <property type="evidence" value="ECO:0007669"/>
    <property type="project" value="TreeGrafter"/>
</dbReference>
<dbReference type="Proteomes" id="UP000054937">
    <property type="component" value="Unassembled WGS sequence"/>
</dbReference>
<dbReference type="PANTHER" id="PTHR10655">
    <property type="entry name" value="LYSOPHOSPHOLIPASE-RELATED"/>
    <property type="match status" value="1"/>
</dbReference>
<dbReference type="GO" id="GO:0052689">
    <property type="term" value="F:carboxylic ester hydrolase activity"/>
    <property type="evidence" value="ECO:0007669"/>
    <property type="project" value="TreeGrafter"/>
</dbReference>
<evidence type="ECO:0000313" key="4">
    <source>
        <dbReference type="EMBL" id="KRX06786.1"/>
    </source>
</evidence>
<dbReference type="GO" id="GO:0008474">
    <property type="term" value="F:palmitoyl-(protein) hydrolase activity"/>
    <property type="evidence" value="ECO:0007669"/>
    <property type="project" value="TreeGrafter"/>
</dbReference>
<dbReference type="InterPro" id="IPR029058">
    <property type="entry name" value="AB_hydrolase_fold"/>
</dbReference>
<evidence type="ECO:0000256" key="2">
    <source>
        <dbReference type="ARBA" id="ARBA00022801"/>
    </source>
</evidence>
<dbReference type="AlphaFoldDB" id="A0A0V0QX19"/>
<reference evidence="4 5" key="1">
    <citation type="journal article" date="2015" name="Sci. Rep.">
        <title>Genome of the facultative scuticociliatosis pathogen Pseudocohnilembus persalinus provides insight into its virulence through horizontal gene transfer.</title>
        <authorList>
            <person name="Xiong J."/>
            <person name="Wang G."/>
            <person name="Cheng J."/>
            <person name="Tian M."/>
            <person name="Pan X."/>
            <person name="Warren A."/>
            <person name="Jiang C."/>
            <person name="Yuan D."/>
            <person name="Miao W."/>
        </authorList>
    </citation>
    <scope>NUCLEOTIDE SEQUENCE [LARGE SCALE GENOMIC DNA]</scope>
    <source>
        <strain evidence="4">36N120E</strain>
    </source>
</reference>
<dbReference type="PANTHER" id="PTHR10655:SF17">
    <property type="entry name" value="LYSOPHOSPHOLIPASE-LIKE PROTEIN 1"/>
    <property type="match status" value="1"/>
</dbReference>
<protein>
    <recommendedName>
        <fullName evidence="3">Phospholipase/carboxylesterase/thioesterase domain-containing protein</fullName>
    </recommendedName>
</protein>
<dbReference type="Gene3D" id="3.40.50.1820">
    <property type="entry name" value="alpha/beta hydrolase"/>
    <property type="match status" value="1"/>
</dbReference>
<dbReference type="InParanoid" id="A0A0V0QX19"/>
<keyword evidence="5" id="KW-1185">Reference proteome</keyword>
<comment type="caution">
    <text evidence="4">The sequence shown here is derived from an EMBL/GenBank/DDBJ whole genome shotgun (WGS) entry which is preliminary data.</text>
</comment>
<dbReference type="OMA" id="WYDILAM"/>
<dbReference type="Pfam" id="PF02230">
    <property type="entry name" value="Abhydrolase_2"/>
    <property type="match status" value="1"/>
</dbReference>
<evidence type="ECO:0000313" key="5">
    <source>
        <dbReference type="Proteomes" id="UP000054937"/>
    </source>
</evidence>
<dbReference type="EMBL" id="LDAU01000091">
    <property type="protein sequence ID" value="KRX06786.1"/>
    <property type="molecule type" value="Genomic_DNA"/>
</dbReference>
<sequence length="263" mass="29876">MQQLEKIAKNFAKNNTYKATSQFVSKKDYQIVADKQEQKITFHPLKEHKNTLIWLHGLGDSADGFAPIFASPQNFTSENTKIILPTAPTRKVTINGGYPCTAWYDIVSLERNENQSDENLYNQEQVNESVQYVSDIIDNELSILNGKNKNIYIGGFSQGGVMALATAYTYPQILGGVFSHSGYLISSVKLQHKLNVGLIHGKQDQVVVFKYGWGSYSRIYDDPEQKIESYIDDYMGHEVTLDSLGKLKQWFAQFNQQNQKDQQ</sequence>
<proteinExistence type="inferred from homology"/>
<keyword evidence="2" id="KW-0378">Hydrolase</keyword>